<dbReference type="InterPro" id="IPR018087">
    <property type="entry name" value="Glyco_hydro_5_CS"/>
</dbReference>
<dbReference type="GO" id="GO:0008810">
    <property type="term" value="F:cellulase activity"/>
    <property type="evidence" value="ECO:0007669"/>
    <property type="project" value="UniProtKB-EC"/>
</dbReference>
<keyword evidence="2 7" id="KW-0378">Hydrolase</keyword>
<organism evidence="10 11">
    <name type="scientific">Brunnivagina elsteri CCALA 953</name>
    <dbReference type="NCBI Taxonomy" id="987040"/>
    <lineage>
        <taxon>Bacteria</taxon>
        <taxon>Bacillati</taxon>
        <taxon>Cyanobacteriota</taxon>
        <taxon>Cyanophyceae</taxon>
        <taxon>Nostocales</taxon>
        <taxon>Calotrichaceae</taxon>
        <taxon>Brunnivagina</taxon>
    </lineage>
</organism>
<evidence type="ECO:0000313" key="10">
    <source>
        <dbReference type="EMBL" id="PAX48303.1"/>
    </source>
</evidence>
<reference evidence="10 11" key="1">
    <citation type="submission" date="2017-08" db="EMBL/GenBank/DDBJ databases">
        <title>Draft genome sequence of filamentous cyanobacterium Calothrix elsteri CCALA 953.</title>
        <authorList>
            <person name="Gagunashvili A.N."/>
            <person name="Elster J."/>
            <person name="Andresson O.S."/>
        </authorList>
    </citation>
    <scope>NUCLEOTIDE SEQUENCE [LARGE SCALE GENOMIC DNA]</scope>
    <source>
        <strain evidence="10 11">CCALA 953</strain>
    </source>
</reference>
<feature type="region of interest" description="Disordered" evidence="8">
    <location>
        <begin position="356"/>
        <end position="377"/>
    </location>
</feature>
<keyword evidence="6 7" id="KW-0624">Polysaccharide degradation</keyword>
<dbReference type="InterPro" id="IPR008965">
    <property type="entry name" value="CBM2/CBM3_carb-bd_dom_sf"/>
</dbReference>
<comment type="caution">
    <text evidence="10">The sequence shown here is derived from an EMBL/GenBank/DDBJ whole genome shotgun (WGS) entry which is preliminary data.</text>
</comment>
<dbReference type="PANTHER" id="PTHR35923">
    <property type="entry name" value="MAJOR EXTRACELLULAR ENDOGLUCANASE"/>
    <property type="match status" value="1"/>
</dbReference>
<dbReference type="Pfam" id="PF00150">
    <property type="entry name" value="Cellulase"/>
    <property type="match status" value="1"/>
</dbReference>
<dbReference type="SUPFAM" id="SSF49384">
    <property type="entry name" value="Carbohydrate-binding domain"/>
    <property type="match status" value="1"/>
</dbReference>
<sequence length="482" mass="53946">MTIKTPLSTKGSQIVDANGNIVLLRGVNWFGMETEVHVPHGLWKRDYKDMLTQIKQLGYNFIRLPYSLNALRSSNISGVDFSIGSNRDLQGKTPLEVMDIIILEAAKNELLIMLDSHRLNDVKIPELWYGDGFTEADWIDTWKLLAERYKNQNNVVAADLKNEPHGSASWGTGDLRNDWRLAAERCGNTILAINPNWLIVVEGVEKNVPNQQLSGHWWGGNLEGVRNFPVGLNVANKLVYSPHEYGQGVFDQTWFNDSTFPQNLYDRWDKGFFYIAANGIAPVLIGEFGGRKIDSSSKEGIWQRQFIDFIKQKNLSFNYWSWNPNSSDTGGILLDDWVNIDIPKQQLLSTLLTETITPPTPIPSPTPTPTPSPTPIPTPIPQAQLAVEIVVQAEWNNGFCINFRITNNGTVASKNWQLSFAINQAQVSQTWNGSYSLKNGIYNVIPVNWAKVIQPGKTVEVGYCASKLGANYKPSNAIATLI</sequence>
<dbReference type="GO" id="GO:0030247">
    <property type="term" value="F:polysaccharide binding"/>
    <property type="evidence" value="ECO:0007669"/>
    <property type="project" value="UniProtKB-UniRule"/>
</dbReference>
<comment type="catalytic activity">
    <reaction evidence="1 7">
        <text>Endohydrolysis of (1-&gt;4)-beta-D-glucosidic linkages in cellulose, lichenin and cereal beta-D-glucans.</text>
        <dbReference type="EC" id="3.2.1.4"/>
    </reaction>
</comment>
<evidence type="ECO:0000313" key="11">
    <source>
        <dbReference type="Proteomes" id="UP000218238"/>
    </source>
</evidence>
<dbReference type="InterPro" id="IPR017853">
    <property type="entry name" value="GH"/>
</dbReference>
<evidence type="ECO:0000259" key="9">
    <source>
        <dbReference type="PROSITE" id="PS51173"/>
    </source>
</evidence>
<evidence type="ECO:0000256" key="1">
    <source>
        <dbReference type="ARBA" id="ARBA00000966"/>
    </source>
</evidence>
<evidence type="ECO:0000256" key="6">
    <source>
        <dbReference type="ARBA" id="ARBA00023326"/>
    </source>
</evidence>
<gene>
    <name evidence="10" type="ORF">CK510_28290</name>
</gene>
<evidence type="ECO:0000256" key="7">
    <source>
        <dbReference type="RuleBase" id="RU361153"/>
    </source>
</evidence>
<dbReference type="AlphaFoldDB" id="A0A2A2TAL2"/>
<dbReference type="PROSITE" id="PS51173">
    <property type="entry name" value="CBM2"/>
    <property type="match status" value="1"/>
</dbReference>
<dbReference type="EMBL" id="NTFS01000559">
    <property type="protein sequence ID" value="PAX48303.1"/>
    <property type="molecule type" value="Genomic_DNA"/>
</dbReference>
<protein>
    <recommendedName>
        <fullName evidence="7">Endoglucanase</fullName>
        <ecNumber evidence="7">3.2.1.4</ecNumber>
    </recommendedName>
</protein>
<dbReference type="Pfam" id="PF00553">
    <property type="entry name" value="CBM_2"/>
    <property type="match status" value="1"/>
</dbReference>
<dbReference type="InterPro" id="IPR012291">
    <property type="entry name" value="CBM2_carb-bd_dom_sf"/>
</dbReference>
<dbReference type="PROSITE" id="PS00659">
    <property type="entry name" value="GLYCOSYL_HYDROL_F5"/>
    <property type="match status" value="1"/>
</dbReference>
<dbReference type="SUPFAM" id="SSF51445">
    <property type="entry name" value="(Trans)glycosidases"/>
    <property type="match status" value="1"/>
</dbReference>
<feature type="domain" description="CBM2" evidence="9">
    <location>
        <begin position="378"/>
        <end position="482"/>
    </location>
</feature>
<dbReference type="RefSeq" id="WP_095724810.1">
    <property type="nucleotide sequence ID" value="NZ_NTFS01000559.1"/>
</dbReference>
<proteinExistence type="inferred from homology"/>
<dbReference type="SMART" id="SM00637">
    <property type="entry name" value="CBD_II"/>
    <property type="match status" value="1"/>
</dbReference>
<dbReference type="PANTHER" id="PTHR35923:SF2">
    <property type="entry name" value="ENDOGLUCANASE"/>
    <property type="match status" value="1"/>
</dbReference>
<dbReference type="Gene3D" id="3.20.20.80">
    <property type="entry name" value="Glycosidases"/>
    <property type="match status" value="1"/>
</dbReference>
<dbReference type="OrthoDB" id="9800475at2"/>
<keyword evidence="3 7" id="KW-0136">Cellulose degradation</keyword>
<name>A0A2A2TAL2_9CYAN</name>
<keyword evidence="5 7" id="KW-0326">Glycosidase</keyword>
<keyword evidence="4 7" id="KW-0119">Carbohydrate metabolism</keyword>
<evidence type="ECO:0000256" key="4">
    <source>
        <dbReference type="ARBA" id="ARBA00023277"/>
    </source>
</evidence>
<dbReference type="InterPro" id="IPR001919">
    <property type="entry name" value="CBD2"/>
</dbReference>
<evidence type="ECO:0000256" key="3">
    <source>
        <dbReference type="ARBA" id="ARBA00023001"/>
    </source>
</evidence>
<accession>A0A2A2TAL2</accession>
<dbReference type="InterPro" id="IPR001547">
    <property type="entry name" value="Glyco_hydro_5"/>
</dbReference>
<dbReference type="Proteomes" id="UP000218238">
    <property type="component" value="Unassembled WGS sequence"/>
</dbReference>
<comment type="similarity">
    <text evidence="7">Belongs to the glycosyl hydrolase 5 (cellulase A) family.</text>
</comment>
<keyword evidence="11" id="KW-1185">Reference proteome</keyword>
<evidence type="ECO:0000256" key="8">
    <source>
        <dbReference type="SAM" id="MobiDB-lite"/>
    </source>
</evidence>
<evidence type="ECO:0000256" key="2">
    <source>
        <dbReference type="ARBA" id="ARBA00022801"/>
    </source>
</evidence>
<dbReference type="EC" id="3.2.1.4" evidence="7"/>
<feature type="compositionally biased region" description="Pro residues" evidence="8">
    <location>
        <begin position="358"/>
        <end position="377"/>
    </location>
</feature>
<dbReference type="Gene3D" id="2.60.40.290">
    <property type="match status" value="1"/>
</dbReference>
<dbReference type="GO" id="GO:0030245">
    <property type="term" value="P:cellulose catabolic process"/>
    <property type="evidence" value="ECO:0007669"/>
    <property type="project" value="UniProtKB-KW"/>
</dbReference>
<evidence type="ECO:0000256" key="5">
    <source>
        <dbReference type="ARBA" id="ARBA00023295"/>
    </source>
</evidence>